<comment type="subcellular location">
    <subcellularLocation>
        <location evidence="4">Plastid</location>
        <location evidence="4">Chloroplast</location>
    </subcellularLocation>
</comment>
<evidence type="ECO:0000259" key="6">
    <source>
        <dbReference type="Pfam" id="PF00542"/>
    </source>
</evidence>
<evidence type="ECO:0000313" key="8">
    <source>
        <dbReference type="EMBL" id="AIT93678.1"/>
    </source>
</evidence>
<dbReference type="GO" id="GO:0003735">
    <property type="term" value="F:structural constituent of ribosome"/>
    <property type="evidence" value="ECO:0007669"/>
    <property type="project" value="InterPro"/>
</dbReference>
<dbReference type="GO" id="GO:0006412">
    <property type="term" value="P:translation"/>
    <property type="evidence" value="ECO:0007669"/>
    <property type="project" value="UniProtKB-UniRule"/>
</dbReference>
<comment type="similarity">
    <text evidence="1 4">Belongs to the bacterial ribosomal protein bL12 family.</text>
</comment>
<evidence type="ECO:0000259" key="7">
    <source>
        <dbReference type="Pfam" id="PF16320"/>
    </source>
</evidence>
<gene>
    <name evidence="4 8" type="primary">rpl12</name>
</gene>
<evidence type="ECO:0000256" key="1">
    <source>
        <dbReference type="ARBA" id="ARBA00007197"/>
    </source>
</evidence>
<feature type="domain" description="Large ribosomal subunit protein bL12 oligomerization" evidence="7">
    <location>
        <begin position="4"/>
        <end position="47"/>
    </location>
</feature>
<protein>
    <recommendedName>
        <fullName evidence="4">Large ribosomal subunit protein bL12c</fullName>
    </recommendedName>
</protein>
<dbReference type="GO" id="GO:0003729">
    <property type="term" value="F:mRNA binding"/>
    <property type="evidence" value="ECO:0007669"/>
    <property type="project" value="TreeGrafter"/>
</dbReference>
<comment type="subunit">
    <text evidence="4">Homodimer. Part of the ribosomal stalk of the 50S ribosomal subunit. Forms a multimeric L10(L12)X complex, where L10 forms an elongated spine to which 2 to 4 L12 dimers bind in a sequential fashion. Binds GTP-bound translation factors.</text>
</comment>
<dbReference type="HAMAP" id="MF_00368">
    <property type="entry name" value="Ribosomal_bL12"/>
    <property type="match status" value="1"/>
</dbReference>
<dbReference type="InterPro" id="IPR000206">
    <property type="entry name" value="Ribosomal_bL12"/>
</dbReference>
<dbReference type="GeneID" id="22158744"/>
<dbReference type="SUPFAM" id="SSF48300">
    <property type="entry name" value="Ribosomal protein L7/12, oligomerisation (N-terminal) domain"/>
    <property type="match status" value="1"/>
</dbReference>
<dbReference type="Pfam" id="PF00542">
    <property type="entry name" value="Ribosomal_L12"/>
    <property type="match status" value="1"/>
</dbReference>
<sequence>MSTKTDEIIEQLKNLTLLETVELVHEMEELFQVSASPSMIGNQAPTATQEAATQPVEEEQTIFNVILQEAPADKRVTIYKAIRNLTSFGIIQAKEFTQTLPKALKESVSKEEAEDAKQQLEQAGAVVKIE</sequence>
<dbReference type="Pfam" id="PF16320">
    <property type="entry name" value="Ribosomal_L12_N"/>
    <property type="match status" value="1"/>
</dbReference>
<dbReference type="PANTHER" id="PTHR45987">
    <property type="entry name" value="39S RIBOSOMAL PROTEIN L12"/>
    <property type="match status" value="1"/>
</dbReference>
<dbReference type="AlphaFoldDB" id="A0A097KKH1"/>
<feature type="domain" description="Large ribosomal subunit protein bL12 C-terminal" evidence="6">
    <location>
        <begin position="63"/>
        <end position="130"/>
    </location>
</feature>
<accession>A0A097KKH1</accession>
<keyword evidence="8" id="KW-0150">Chloroplast</keyword>
<reference evidence="8" key="1">
    <citation type="journal article" date="2014" name="BMC Evol. Biol.">
        <title>Chloroplast phylogenomic analysis resolves deep-level relationships within the green algal class Trebouxiophyceae.</title>
        <authorList>
            <person name="Lemieux C."/>
            <person name="Otis C."/>
            <person name="Turmel M."/>
        </authorList>
    </citation>
    <scope>NUCLEOTIDE SEQUENCE</scope>
</reference>
<dbReference type="GO" id="GO:1990904">
    <property type="term" value="C:ribonucleoprotein complex"/>
    <property type="evidence" value="ECO:0007669"/>
    <property type="project" value="UniProtKB-KW"/>
</dbReference>
<dbReference type="InterPro" id="IPR008932">
    <property type="entry name" value="Ribosomal_bL12_oligo"/>
</dbReference>
<dbReference type="Gene3D" id="3.30.1390.10">
    <property type="match status" value="1"/>
</dbReference>
<feature type="region of interest" description="Disordered" evidence="5">
    <location>
        <begin position="110"/>
        <end position="130"/>
    </location>
</feature>
<name>A0A097KKH1_9CHLO</name>
<dbReference type="PANTHER" id="PTHR45987:SF4">
    <property type="entry name" value="LARGE RIBOSOMAL SUBUNIT PROTEIN BL12M"/>
    <property type="match status" value="1"/>
</dbReference>
<evidence type="ECO:0000256" key="2">
    <source>
        <dbReference type="ARBA" id="ARBA00022980"/>
    </source>
</evidence>
<dbReference type="EMBL" id="KM462864">
    <property type="protein sequence ID" value="AIT93678.1"/>
    <property type="molecule type" value="Genomic_DNA"/>
</dbReference>
<geneLocation type="chloroplast" evidence="8"/>
<dbReference type="InterPro" id="IPR013823">
    <property type="entry name" value="Ribosomal_bL12_C"/>
</dbReference>
<dbReference type="NCBIfam" id="TIGR00855">
    <property type="entry name" value="L12"/>
    <property type="match status" value="1"/>
</dbReference>
<comment type="function">
    <text evidence="4">Forms part of the ribosomal stalk which helps the ribosome interact with GTP-bound translation factors. Is thus essential for accurate translation.</text>
</comment>
<proteinExistence type="inferred from homology"/>
<evidence type="ECO:0000256" key="5">
    <source>
        <dbReference type="SAM" id="MobiDB-lite"/>
    </source>
</evidence>
<keyword evidence="3 4" id="KW-0687">Ribonucleoprotein</keyword>
<dbReference type="InterPro" id="IPR014719">
    <property type="entry name" value="Ribosomal_bL12_C/ClpS-like"/>
</dbReference>
<dbReference type="RefSeq" id="YP_009105050.1">
    <property type="nucleotide sequence ID" value="NC_025527.1"/>
</dbReference>
<dbReference type="Gene3D" id="1.20.5.710">
    <property type="entry name" value="Single helix bin"/>
    <property type="match status" value="1"/>
</dbReference>
<dbReference type="SUPFAM" id="SSF54736">
    <property type="entry name" value="ClpS-like"/>
    <property type="match status" value="1"/>
</dbReference>
<dbReference type="GO" id="GO:0009507">
    <property type="term" value="C:chloroplast"/>
    <property type="evidence" value="ECO:0007669"/>
    <property type="project" value="UniProtKB-SubCell"/>
</dbReference>
<evidence type="ECO:0000256" key="4">
    <source>
        <dbReference type="HAMAP-Rule" id="MF_00368"/>
    </source>
</evidence>
<dbReference type="InterPro" id="IPR036235">
    <property type="entry name" value="Ribosomal_bL12_oligo_N_sf"/>
</dbReference>
<organism evidence="8">
    <name type="scientific">Stichococcus bacillaris</name>
    <dbReference type="NCBI Taxonomy" id="37433"/>
    <lineage>
        <taxon>Eukaryota</taxon>
        <taxon>Viridiplantae</taxon>
        <taxon>Chlorophyta</taxon>
        <taxon>core chlorophytes</taxon>
        <taxon>Trebouxiophyceae</taxon>
        <taxon>Prasiolales</taxon>
        <taxon>Stichococcaceae</taxon>
        <taxon>Stichococcus</taxon>
    </lineage>
</organism>
<keyword evidence="8" id="KW-0934">Plastid</keyword>
<dbReference type="FunFam" id="3.30.1390.10:FF:000001">
    <property type="entry name" value="50S ribosomal protein L7/L12"/>
    <property type="match status" value="1"/>
</dbReference>
<evidence type="ECO:0000256" key="3">
    <source>
        <dbReference type="ARBA" id="ARBA00023274"/>
    </source>
</evidence>
<keyword evidence="2 4" id="KW-0689">Ribosomal protein</keyword>
<dbReference type="GO" id="GO:0005840">
    <property type="term" value="C:ribosome"/>
    <property type="evidence" value="ECO:0007669"/>
    <property type="project" value="UniProtKB-KW"/>
</dbReference>